<gene>
    <name evidence="1" type="ORF">ZEAMMB73_Zm00001d048248</name>
</gene>
<accession>A0A1D6PIQ4</accession>
<dbReference type="ExpressionAtlas" id="A0A1D6PIQ4">
    <property type="expression patterns" value="baseline and differential"/>
</dbReference>
<dbReference type="InParanoid" id="A0A1D6PIQ4"/>
<dbReference type="Pfam" id="PF05684">
    <property type="entry name" value="DUF819"/>
    <property type="match status" value="1"/>
</dbReference>
<proteinExistence type="predicted"/>
<dbReference type="STRING" id="4577.A0A1D6PIQ4"/>
<organism evidence="1">
    <name type="scientific">Zea mays</name>
    <name type="common">Maize</name>
    <dbReference type="NCBI Taxonomy" id="4577"/>
    <lineage>
        <taxon>Eukaryota</taxon>
        <taxon>Viridiplantae</taxon>
        <taxon>Streptophyta</taxon>
        <taxon>Embryophyta</taxon>
        <taxon>Tracheophyta</taxon>
        <taxon>Spermatophyta</taxon>
        <taxon>Magnoliopsida</taxon>
        <taxon>Liliopsida</taxon>
        <taxon>Poales</taxon>
        <taxon>Poaceae</taxon>
        <taxon>PACMAD clade</taxon>
        <taxon>Panicoideae</taxon>
        <taxon>Andropogonodae</taxon>
        <taxon>Andropogoneae</taxon>
        <taxon>Tripsacinae</taxon>
        <taxon>Zea</taxon>
    </lineage>
</organism>
<dbReference type="AlphaFoldDB" id="A0A1D6PIQ4"/>
<dbReference type="PANTHER" id="PTHR34289:SF1">
    <property type="entry name" value="OS06G0107100 PROTEIN"/>
    <property type="match status" value="1"/>
</dbReference>
<dbReference type="EMBL" id="CM000785">
    <property type="protein sequence ID" value="AQL09200.1"/>
    <property type="molecule type" value="Genomic_DNA"/>
</dbReference>
<dbReference type="InterPro" id="IPR008537">
    <property type="entry name" value="DUF819"/>
</dbReference>
<reference evidence="1" key="1">
    <citation type="submission" date="2015-12" db="EMBL/GenBank/DDBJ databases">
        <title>Update maize B73 reference genome by single molecule sequencing technologies.</title>
        <authorList>
            <consortium name="Maize Genome Sequencing Project"/>
            <person name="Ware D."/>
        </authorList>
    </citation>
    <scope>NUCLEOTIDE SEQUENCE</scope>
    <source>
        <tissue evidence="1">Seedling</tissue>
    </source>
</reference>
<protein>
    <submittedName>
        <fullName evidence="1">Keratin-associated protein 5-4</fullName>
    </submittedName>
</protein>
<evidence type="ECO:0000313" key="1">
    <source>
        <dbReference type="EMBL" id="AQL09200.1"/>
    </source>
</evidence>
<name>A0A1D6PIQ4_MAIZE</name>
<sequence length="143" mass="14667">MAGLAATAVGLVTPGAPAHDAVMEYLLPAAVPLLLLGADLRHVVRTTGDLLKTFLLGSADNLISALYFMALFSLASNIPAEPKTATASPQKDGERLSVLNGGAAIALSFIICKAARLGLQGGTLPCITALAVFLALRPTDQPF</sequence>
<dbReference type="PANTHER" id="PTHR34289">
    <property type="entry name" value="PROTEIN, PUTATIVE (DUF819)-RELATED"/>
    <property type="match status" value="1"/>
</dbReference>